<comment type="similarity">
    <text evidence="4">Belongs to the ABC transporter superfamily. Macrolide exporter (TC 3.A.1.122) family.</text>
</comment>
<reference evidence="6" key="1">
    <citation type="submission" date="2021-02" db="EMBL/GenBank/DDBJ databases">
        <authorList>
            <person name="Pothier F. J."/>
        </authorList>
    </citation>
    <scope>NUCLEOTIDE SEQUENCE</scope>
    <source>
        <strain evidence="6">CFBP 1159</strain>
    </source>
</reference>
<dbReference type="InterPro" id="IPR015854">
    <property type="entry name" value="ABC_transpr_LolD-like"/>
</dbReference>
<keyword evidence="2" id="KW-0547">Nucleotide-binding</keyword>
<dbReference type="PANTHER" id="PTHR24220">
    <property type="entry name" value="IMPORT ATP-BINDING PROTEIN"/>
    <property type="match status" value="1"/>
</dbReference>
<dbReference type="EMBL" id="HG992341">
    <property type="protein sequence ID" value="CAE6772525.1"/>
    <property type="molecule type" value="Genomic_DNA"/>
</dbReference>
<dbReference type="AlphaFoldDB" id="A0A8D6V5T0"/>
<dbReference type="PANTHER" id="PTHR24220:SF648">
    <property type="entry name" value="ABC TRANSPORTER ATP-BINDING PROTEIN YTRE"/>
    <property type="match status" value="1"/>
</dbReference>
<dbReference type="SUPFAM" id="SSF52540">
    <property type="entry name" value="P-loop containing nucleoside triphosphate hydrolases"/>
    <property type="match status" value="1"/>
</dbReference>
<dbReference type="PROSITE" id="PS00211">
    <property type="entry name" value="ABC_TRANSPORTER_1"/>
    <property type="match status" value="1"/>
</dbReference>
<dbReference type="GO" id="GO:0016887">
    <property type="term" value="F:ATP hydrolysis activity"/>
    <property type="evidence" value="ECO:0007669"/>
    <property type="project" value="InterPro"/>
</dbReference>
<evidence type="ECO:0000256" key="1">
    <source>
        <dbReference type="ARBA" id="ARBA00022448"/>
    </source>
</evidence>
<dbReference type="EMBL" id="HG992341">
    <property type="protein sequence ID" value="CAE6772502.1"/>
    <property type="molecule type" value="Genomic_DNA"/>
</dbReference>
<protein>
    <submittedName>
        <fullName evidence="6">Vitamin B12 import ATP-binding protein BtuD</fullName>
    </submittedName>
</protein>
<dbReference type="RefSeq" id="WP_275548610.1">
    <property type="nucleotide sequence ID" value="NZ_HG992341.1"/>
</dbReference>
<evidence type="ECO:0000256" key="3">
    <source>
        <dbReference type="ARBA" id="ARBA00022840"/>
    </source>
</evidence>
<accession>A0A8D6V5T0</accession>
<dbReference type="Gene3D" id="3.40.50.300">
    <property type="entry name" value="P-loop containing nucleotide triphosphate hydrolases"/>
    <property type="match status" value="1"/>
</dbReference>
<dbReference type="InterPro" id="IPR003439">
    <property type="entry name" value="ABC_transporter-like_ATP-bd"/>
</dbReference>
<dbReference type="GO" id="GO:0005524">
    <property type="term" value="F:ATP binding"/>
    <property type="evidence" value="ECO:0007669"/>
    <property type="project" value="UniProtKB-KW"/>
</dbReference>
<dbReference type="Proteomes" id="UP000835243">
    <property type="component" value="Chromosome"/>
</dbReference>
<dbReference type="PROSITE" id="PS50893">
    <property type="entry name" value="ABC_TRANSPORTER_2"/>
    <property type="match status" value="1"/>
</dbReference>
<evidence type="ECO:0000313" key="6">
    <source>
        <dbReference type="EMBL" id="CAE6772502.1"/>
    </source>
</evidence>
<gene>
    <name evidence="6" type="primary">btuD_6</name>
    <name evidence="6" type="ORF">CFBP1159_21980</name>
</gene>
<name>A0A8D6V5T0_9XANT</name>
<dbReference type="GO" id="GO:1902495">
    <property type="term" value="C:transmembrane transporter complex"/>
    <property type="evidence" value="ECO:0007669"/>
    <property type="project" value="UniProtKB-ARBA"/>
</dbReference>
<organism evidence="6">
    <name type="scientific">Xanthomonas arboricola pv. corylina</name>
    <dbReference type="NCBI Taxonomy" id="487821"/>
    <lineage>
        <taxon>Bacteria</taxon>
        <taxon>Pseudomonadati</taxon>
        <taxon>Pseudomonadota</taxon>
        <taxon>Gammaproteobacteria</taxon>
        <taxon>Lysobacterales</taxon>
        <taxon>Lysobacteraceae</taxon>
        <taxon>Xanthomonas</taxon>
    </lineage>
</organism>
<keyword evidence="3 6" id="KW-0067">ATP-binding</keyword>
<dbReference type="CDD" id="cd03255">
    <property type="entry name" value="ABC_MJ0796_LolCDE_FtsE"/>
    <property type="match status" value="1"/>
</dbReference>
<dbReference type="InterPro" id="IPR027417">
    <property type="entry name" value="P-loop_NTPase"/>
</dbReference>
<dbReference type="FunFam" id="3.40.50.300:FF:000032">
    <property type="entry name" value="Export ABC transporter ATP-binding protein"/>
    <property type="match status" value="1"/>
</dbReference>
<dbReference type="GO" id="GO:0022857">
    <property type="term" value="F:transmembrane transporter activity"/>
    <property type="evidence" value="ECO:0007669"/>
    <property type="project" value="UniProtKB-ARBA"/>
</dbReference>
<proteinExistence type="inferred from homology"/>
<dbReference type="InterPro" id="IPR017911">
    <property type="entry name" value="MacB-like_ATP-bd"/>
</dbReference>
<sequence length="268" mass="29043">MLKLTNLSKCYTTGEVQTTAIDNISLEVNEGEFVAITGPSGCGKSTLLNVLGLLDLPDSGDYELNGESIGRPNEMRLNTLRRGRIGFIFQSFNLIEELTVFENVELALEYSGVPRAERRTRVTAMLERLGLDHRATHRPSQLSGGQQQRVAIARALVSRPSVLLADEPTGNLDSAHGEEVMALLKKINQEGTTLVMVTHSPSRRSRQADAFPCSTARLSATPCGSQPPNSPDRLLHGCDSGPCPPCACGLAAGCAYWSLNSRIIRHET</sequence>
<dbReference type="InterPro" id="IPR003593">
    <property type="entry name" value="AAA+_ATPase"/>
</dbReference>
<evidence type="ECO:0000256" key="2">
    <source>
        <dbReference type="ARBA" id="ARBA00022741"/>
    </source>
</evidence>
<dbReference type="Pfam" id="PF00005">
    <property type="entry name" value="ABC_tran"/>
    <property type="match status" value="1"/>
</dbReference>
<keyword evidence="1" id="KW-0813">Transport</keyword>
<dbReference type="InterPro" id="IPR017871">
    <property type="entry name" value="ABC_transporter-like_CS"/>
</dbReference>
<dbReference type="SMART" id="SM00382">
    <property type="entry name" value="AAA"/>
    <property type="match status" value="1"/>
</dbReference>
<feature type="domain" description="ABC transporter" evidence="5">
    <location>
        <begin position="2"/>
        <end position="247"/>
    </location>
</feature>
<evidence type="ECO:0000256" key="4">
    <source>
        <dbReference type="ARBA" id="ARBA00038388"/>
    </source>
</evidence>
<dbReference type="GO" id="GO:0005886">
    <property type="term" value="C:plasma membrane"/>
    <property type="evidence" value="ECO:0007669"/>
    <property type="project" value="TreeGrafter"/>
</dbReference>
<evidence type="ECO:0000259" key="5">
    <source>
        <dbReference type="PROSITE" id="PS50893"/>
    </source>
</evidence>